<dbReference type="Proteomes" id="UP000431401">
    <property type="component" value="Unassembled WGS sequence"/>
</dbReference>
<dbReference type="EC" id="2.3.1.181" evidence="5 6"/>
<feature type="active site" description="Acyl-thioester intermediate" evidence="5 7">
    <location>
        <position position="178"/>
    </location>
</feature>
<evidence type="ECO:0000256" key="10">
    <source>
        <dbReference type="SAM" id="MobiDB-lite"/>
    </source>
</evidence>
<evidence type="ECO:0000256" key="3">
    <source>
        <dbReference type="ARBA" id="ARBA00023315"/>
    </source>
</evidence>
<keyword evidence="13" id="KW-1185">Reference proteome</keyword>
<feature type="site" description="Lowers pKa of active site Cys" evidence="5 9">
    <location>
        <position position="144"/>
    </location>
</feature>
<dbReference type="PROSITE" id="PS51733">
    <property type="entry name" value="BPL_LPL_CATALYTIC"/>
    <property type="match status" value="1"/>
</dbReference>
<protein>
    <recommendedName>
        <fullName evidence="5 6">Octanoyltransferase</fullName>
        <ecNumber evidence="5 6">2.3.1.181</ecNumber>
    </recommendedName>
    <alternativeName>
        <fullName evidence="5">Lipoate-protein ligase B</fullName>
    </alternativeName>
    <alternativeName>
        <fullName evidence="5">Lipoyl/octanoyl transferase</fullName>
    </alternativeName>
    <alternativeName>
        <fullName evidence="5">Octanoyl-[acyl-carrier-protein]-protein N-octanoyltransferase</fullName>
    </alternativeName>
</protein>
<feature type="binding site" evidence="5 8">
    <location>
        <begin position="147"/>
        <end position="149"/>
    </location>
    <ligand>
        <name>substrate</name>
    </ligand>
</feature>
<accession>A0A7K0DZX7</accession>
<dbReference type="UniPathway" id="UPA00538">
    <property type="reaction ID" value="UER00592"/>
</dbReference>
<comment type="subcellular location">
    <subcellularLocation>
        <location evidence="5">Cytoplasm</location>
    </subcellularLocation>
</comment>
<dbReference type="CDD" id="cd16444">
    <property type="entry name" value="LipB"/>
    <property type="match status" value="1"/>
</dbReference>
<dbReference type="PROSITE" id="PS01313">
    <property type="entry name" value="LIPB"/>
    <property type="match status" value="1"/>
</dbReference>
<dbReference type="NCBIfam" id="NF010925">
    <property type="entry name" value="PRK14345.1"/>
    <property type="match status" value="1"/>
</dbReference>
<evidence type="ECO:0000256" key="8">
    <source>
        <dbReference type="PIRSR" id="PIRSR016262-2"/>
    </source>
</evidence>
<dbReference type="GO" id="GO:0033819">
    <property type="term" value="F:lipoyl(octanoyl) transferase activity"/>
    <property type="evidence" value="ECO:0007669"/>
    <property type="project" value="UniProtKB-EC"/>
</dbReference>
<gene>
    <name evidence="5 12" type="primary">lipB</name>
    <name evidence="12" type="ORF">NRB56_67160</name>
</gene>
<comment type="similarity">
    <text evidence="5 6">Belongs to the LipB family.</text>
</comment>
<evidence type="ECO:0000259" key="11">
    <source>
        <dbReference type="PROSITE" id="PS51733"/>
    </source>
</evidence>
<dbReference type="PIRSF" id="PIRSF016262">
    <property type="entry name" value="LPLase"/>
    <property type="match status" value="1"/>
</dbReference>
<dbReference type="RefSeq" id="WP_227838548.1">
    <property type="nucleotide sequence ID" value="NZ_WEGI01000017.1"/>
</dbReference>
<evidence type="ECO:0000256" key="1">
    <source>
        <dbReference type="ARBA" id="ARBA00004821"/>
    </source>
</evidence>
<keyword evidence="2 5" id="KW-0808">Transferase</keyword>
<evidence type="ECO:0000313" key="13">
    <source>
        <dbReference type="Proteomes" id="UP000431401"/>
    </source>
</evidence>
<comment type="catalytic activity">
    <reaction evidence="5 6">
        <text>octanoyl-[ACP] + L-lysyl-[protein] = N(6)-octanoyl-L-lysyl-[protein] + holo-[ACP] + H(+)</text>
        <dbReference type="Rhea" id="RHEA:17665"/>
        <dbReference type="Rhea" id="RHEA-COMP:9636"/>
        <dbReference type="Rhea" id="RHEA-COMP:9685"/>
        <dbReference type="Rhea" id="RHEA-COMP:9752"/>
        <dbReference type="Rhea" id="RHEA-COMP:9928"/>
        <dbReference type="ChEBI" id="CHEBI:15378"/>
        <dbReference type="ChEBI" id="CHEBI:29969"/>
        <dbReference type="ChEBI" id="CHEBI:64479"/>
        <dbReference type="ChEBI" id="CHEBI:78463"/>
        <dbReference type="ChEBI" id="CHEBI:78809"/>
        <dbReference type="EC" id="2.3.1.181"/>
    </reaction>
</comment>
<evidence type="ECO:0000313" key="12">
    <source>
        <dbReference type="EMBL" id="MQY31108.1"/>
    </source>
</evidence>
<feature type="binding site" evidence="5 8">
    <location>
        <begin position="160"/>
        <end position="162"/>
    </location>
    <ligand>
        <name>substrate</name>
    </ligand>
</feature>
<reference evidence="12 13" key="1">
    <citation type="submission" date="2019-10" db="EMBL/GenBank/DDBJ databases">
        <title>Nocardia macrotermitis sp. nov. and Nocardia aurantia sp. nov., isolated from the gut of fungus growing-termite Macrotermes natalensis.</title>
        <authorList>
            <person name="Benndorf R."/>
            <person name="Schwitalla J."/>
            <person name="Martin K."/>
            <person name="De Beer W."/>
            <person name="Kaster A.-K."/>
            <person name="Vollmers J."/>
            <person name="Poulsen M."/>
            <person name="Beemelmanns C."/>
        </authorList>
    </citation>
    <scope>NUCLEOTIDE SEQUENCE [LARGE SCALE GENOMIC DNA]</scope>
    <source>
        <strain evidence="12 13">RB56</strain>
    </source>
</reference>
<name>A0A7K0DZX7_9NOCA</name>
<evidence type="ECO:0000256" key="5">
    <source>
        <dbReference type="HAMAP-Rule" id="MF_00013"/>
    </source>
</evidence>
<proteinExistence type="inferred from homology"/>
<dbReference type="PANTHER" id="PTHR10993">
    <property type="entry name" value="OCTANOYLTRANSFERASE"/>
    <property type="match status" value="1"/>
</dbReference>
<dbReference type="InterPro" id="IPR020605">
    <property type="entry name" value="Octanoyltransferase_CS"/>
</dbReference>
<dbReference type="InterPro" id="IPR000544">
    <property type="entry name" value="Octanoyltransferase"/>
</dbReference>
<comment type="function">
    <text evidence="4 5 6">Catalyzes the transfer of endogenously produced octanoic acid from octanoyl-acyl-carrier-protein onto the lipoyl domains of lipoate-dependent enzymes. Lipoyl-ACP can also act as a substrate although octanoyl-ACP is likely to be the physiological substrate.</text>
</comment>
<dbReference type="Gene3D" id="3.30.930.10">
    <property type="entry name" value="Bira Bifunctional Protein, Domain 2"/>
    <property type="match status" value="1"/>
</dbReference>
<comment type="caution">
    <text evidence="12">The sequence shown here is derived from an EMBL/GenBank/DDBJ whole genome shotgun (WGS) entry which is preliminary data.</text>
</comment>
<evidence type="ECO:0000256" key="4">
    <source>
        <dbReference type="ARBA" id="ARBA00024732"/>
    </source>
</evidence>
<keyword evidence="5" id="KW-0963">Cytoplasm</keyword>
<dbReference type="GO" id="GO:0009249">
    <property type="term" value="P:protein lipoylation"/>
    <property type="evidence" value="ECO:0007669"/>
    <property type="project" value="InterPro"/>
</dbReference>
<dbReference type="HAMAP" id="MF_00013">
    <property type="entry name" value="LipB"/>
    <property type="match status" value="1"/>
</dbReference>
<evidence type="ECO:0000256" key="9">
    <source>
        <dbReference type="PIRSR" id="PIRSR016262-3"/>
    </source>
</evidence>
<dbReference type="AlphaFoldDB" id="A0A7K0DZX7"/>
<evidence type="ECO:0000256" key="7">
    <source>
        <dbReference type="PIRSR" id="PIRSR016262-1"/>
    </source>
</evidence>
<organism evidence="12 13">
    <name type="scientific">Nocardia aurantia</name>
    <dbReference type="NCBI Taxonomy" id="2585199"/>
    <lineage>
        <taxon>Bacteria</taxon>
        <taxon>Bacillati</taxon>
        <taxon>Actinomycetota</taxon>
        <taxon>Actinomycetes</taxon>
        <taxon>Mycobacteriales</taxon>
        <taxon>Nocardiaceae</taxon>
        <taxon>Nocardia</taxon>
    </lineage>
</organism>
<sequence>MKSRPLTLLRDDLVDYDKAMERMAEMVIERQEDARPDTLWLLSHPQVYTIGRRTPSDHLPDPTHGIPVLETTRGGQLTYHGPGQLVGYLIVRLAPGEGVVDYIREVEHRLIDALSHLGVPAERRDTPPGTELLTGVWTATTARKIVSIGMRASRNVTSHGFALNVDGDLEPWKWAVACGLPEVDMTSVLREAGRGDMDEVRDVVATAFEARADPLQDRRSLPENRLRPGDLEPRIRRV</sequence>
<evidence type="ECO:0000256" key="6">
    <source>
        <dbReference type="PIRNR" id="PIRNR016262"/>
    </source>
</evidence>
<evidence type="ECO:0000256" key="2">
    <source>
        <dbReference type="ARBA" id="ARBA00022679"/>
    </source>
</evidence>
<dbReference type="NCBIfam" id="TIGR00214">
    <property type="entry name" value="lipB"/>
    <property type="match status" value="1"/>
</dbReference>
<dbReference type="SUPFAM" id="SSF55681">
    <property type="entry name" value="Class II aaRS and biotin synthetases"/>
    <property type="match status" value="1"/>
</dbReference>
<feature type="domain" description="BPL/LPL catalytic" evidence="11">
    <location>
        <begin position="33"/>
        <end position="216"/>
    </location>
</feature>
<dbReference type="PANTHER" id="PTHR10993:SF7">
    <property type="entry name" value="LIPOYLTRANSFERASE 2, MITOCHONDRIAL-RELATED"/>
    <property type="match status" value="1"/>
</dbReference>
<feature type="region of interest" description="Disordered" evidence="10">
    <location>
        <begin position="215"/>
        <end position="238"/>
    </location>
</feature>
<dbReference type="InterPro" id="IPR045864">
    <property type="entry name" value="aa-tRNA-synth_II/BPL/LPL"/>
</dbReference>
<keyword evidence="3 5" id="KW-0012">Acyltransferase</keyword>
<dbReference type="EMBL" id="WEGI01000017">
    <property type="protein sequence ID" value="MQY31108.1"/>
    <property type="molecule type" value="Genomic_DNA"/>
</dbReference>
<feature type="binding site" evidence="5 8">
    <location>
        <begin position="73"/>
        <end position="80"/>
    </location>
    <ligand>
        <name>substrate</name>
    </ligand>
</feature>
<dbReference type="Pfam" id="PF21948">
    <property type="entry name" value="LplA-B_cat"/>
    <property type="match status" value="1"/>
</dbReference>
<comment type="miscellaneous">
    <text evidence="5">In the reaction, the free carboxyl group of octanoic acid is attached via an amide linkage to the epsilon-amino group of a specific lysine residue of lipoyl domains of lipoate-dependent enzymes.</text>
</comment>
<dbReference type="InterPro" id="IPR004143">
    <property type="entry name" value="BPL_LPL_catalytic"/>
</dbReference>
<comment type="pathway">
    <text evidence="1 5 6">Protein modification; protein lipoylation via endogenous pathway; protein N(6)-(lipoyl)lysine from octanoyl-[acyl-carrier-protein]: step 1/2.</text>
</comment>
<dbReference type="GO" id="GO:0005737">
    <property type="term" value="C:cytoplasm"/>
    <property type="evidence" value="ECO:0007669"/>
    <property type="project" value="UniProtKB-SubCell"/>
</dbReference>